<sequence length="233" mass="25022">MPEPFSDPEVVARYAEGPPRLVPGFADLHRMTTLLLAEHAPPDARVLVLGAGGGLELKTLATAQPGWRFDGVDPAAGMLALAARTLGSVDSRQTLGPLAERVRLHQGYIDDAPDGPYDAATCLLTLHFVAREARLHTVSQLRRRLKPGAPLVVAHISFPQGAGERARWLSRYAAFAVDSGIAPAQADSARAAIDARLHLLTPEQDEAILRDAGFSDVSLFYAGFTFRGWVARA</sequence>
<dbReference type="OrthoDB" id="8558926at2"/>
<keyword evidence="3" id="KW-1185">Reference proteome</keyword>
<dbReference type="PANTHER" id="PTHR43464">
    <property type="entry name" value="METHYLTRANSFERASE"/>
    <property type="match status" value="1"/>
</dbReference>
<dbReference type="SUPFAM" id="SSF53335">
    <property type="entry name" value="S-adenosyl-L-methionine-dependent methyltransferases"/>
    <property type="match status" value="1"/>
</dbReference>
<dbReference type="AlphaFoldDB" id="A0A4U0PBU9"/>
<dbReference type="InterPro" id="IPR029063">
    <property type="entry name" value="SAM-dependent_MTases_sf"/>
</dbReference>
<accession>A0A4U0PBU9</accession>
<dbReference type="GO" id="GO:0032259">
    <property type="term" value="P:methylation"/>
    <property type="evidence" value="ECO:0007669"/>
    <property type="project" value="UniProtKB-KW"/>
</dbReference>
<gene>
    <name evidence="2" type="ORF">FAZ21_18640</name>
</gene>
<protein>
    <submittedName>
        <fullName evidence="2">Class I SAM-dependent methyltransferase</fullName>
    </submittedName>
</protein>
<dbReference type="EMBL" id="SUMF01000041">
    <property type="protein sequence ID" value="TJZ65020.1"/>
    <property type="molecule type" value="Genomic_DNA"/>
</dbReference>
<name>A0A4U0PBU9_9NEIS</name>
<dbReference type="Proteomes" id="UP000310016">
    <property type="component" value="Unassembled WGS sequence"/>
</dbReference>
<comment type="caution">
    <text evidence="2">The sequence shown here is derived from an EMBL/GenBank/DDBJ whole genome shotgun (WGS) entry which is preliminary data.</text>
</comment>
<keyword evidence="2" id="KW-0808">Transferase</keyword>
<dbReference type="GO" id="GO:0008168">
    <property type="term" value="F:methyltransferase activity"/>
    <property type="evidence" value="ECO:0007669"/>
    <property type="project" value="UniProtKB-KW"/>
</dbReference>
<dbReference type="Pfam" id="PF08242">
    <property type="entry name" value="Methyltransf_12"/>
    <property type="match status" value="1"/>
</dbReference>
<dbReference type="CDD" id="cd02440">
    <property type="entry name" value="AdoMet_MTases"/>
    <property type="match status" value="1"/>
</dbReference>
<dbReference type="InterPro" id="IPR013217">
    <property type="entry name" value="Methyltransf_12"/>
</dbReference>
<evidence type="ECO:0000313" key="2">
    <source>
        <dbReference type="EMBL" id="TJZ65020.1"/>
    </source>
</evidence>
<evidence type="ECO:0000313" key="3">
    <source>
        <dbReference type="Proteomes" id="UP000310016"/>
    </source>
</evidence>
<reference evidence="2 3" key="1">
    <citation type="submission" date="2019-04" db="EMBL/GenBank/DDBJ databases">
        <title>Chitiniphilus eburnea sp. nov., a novel chitinolytic bacterium isolated from aquaculture sludge.</title>
        <authorList>
            <person name="Sheng M."/>
        </authorList>
    </citation>
    <scope>NUCLEOTIDE SEQUENCE [LARGE SCALE GENOMIC DNA]</scope>
    <source>
        <strain evidence="2 3">HX-2-15</strain>
    </source>
</reference>
<dbReference type="PANTHER" id="PTHR43464:SF58">
    <property type="entry name" value="BLR7975 PROTEIN"/>
    <property type="match status" value="1"/>
</dbReference>
<keyword evidence="2" id="KW-0489">Methyltransferase</keyword>
<organism evidence="2 3">
    <name type="scientific">Chitiniphilus eburneus</name>
    <dbReference type="NCBI Taxonomy" id="2571148"/>
    <lineage>
        <taxon>Bacteria</taxon>
        <taxon>Pseudomonadati</taxon>
        <taxon>Pseudomonadota</taxon>
        <taxon>Betaproteobacteria</taxon>
        <taxon>Neisseriales</taxon>
        <taxon>Chitinibacteraceae</taxon>
        <taxon>Chitiniphilus</taxon>
    </lineage>
</organism>
<dbReference type="Gene3D" id="3.40.50.150">
    <property type="entry name" value="Vaccinia Virus protein VP39"/>
    <property type="match status" value="1"/>
</dbReference>
<evidence type="ECO:0000259" key="1">
    <source>
        <dbReference type="Pfam" id="PF08242"/>
    </source>
</evidence>
<feature type="domain" description="Methyltransferase type 12" evidence="1">
    <location>
        <begin position="47"/>
        <end position="150"/>
    </location>
</feature>
<proteinExistence type="predicted"/>